<dbReference type="InterPro" id="IPR000644">
    <property type="entry name" value="CBS_dom"/>
</dbReference>
<dbReference type="Gene3D" id="3.10.580.10">
    <property type="entry name" value="CBS-domain"/>
    <property type="match status" value="1"/>
</dbReference>
<accession>A0ABX1PRD6</accession>
<gene>
    <name evidence="4" type="ORF">GO606_17015</name>
</gene>
<dbReference type="PROSITE" id="PS51371">
    <property type="entry name" value="CBS"/>
    <property type="match status" value="1"/>
</dbReference>
<dbReference type="Pfam" id="PF00571">
    <property type="entry name" value="CBS"/>
    <property type="match status" value="2"/>
</dbReference>
<dbReference type="PANTHER" id="PTHR43080:SF2">
    <property type="entry name" value="CBS DOMAIN-CONTAINING PROTEIN"/>
    <property type="match status" value="1"/>
</dbReference>
<comment type="caution">
    <text evidence="4">The sequence shown here is derived from an EMBL/GenBank/DDBJ whole genome shotgun (WGS) entry which is preliminary data.</text>
</comment>
<dbReference type="Proteomes" id="UP000615989">
    <property type="component" value="Unassembled WGS sequence"/>
</dbReference>
<dbReference type="SMART" id="SM00116">
    <property type="entry name" value="CBS"/>
    <property type="match status" value="2"/>
</dbReference>
<proteinExistence type="predicted"/>
<dbReference type="EMBL" id="WTVG01000067">
    <property type="protein sequence ID" value="NMG26381.1"/>
    <property type="molecule type" value="Genomic_DNA"/>
</dbReference>
<reference evidence="4" key="1">
    <citation type="submission" date="2019-12" db="EMBL/GenBank/DDBJ databases">
        <title>Comparative genomics gives insights into the taxonomy of the Azoarcus-Aromatoleum group and reveals separate origins of nif in the plant-associated Azoarcus and non-plant-associated Aromatoleum sub-groups.</title>
        <authorList>
            <person name="Lafos M."/>
            <person name="Maluk M."/>
            <person name="Batista M."/>
            <person name="Junghare M."/>
            <person name="Carmona M."/>
            <person name="Faoro H."/>
            <person name="Cruz L.M."/>
            <person name="Battistoni F."/>
            <person name="De Souza E."/>
            <person name="Pedrosa F."/>
            <person name="Chen W.-M."/>
            <person name="Poole P.S."/>
            <person name="Dixon R.A."/>
            <person name="James E.K."/>
        </authorList>
    </citation>
    <scope>NUCLEOTIDE SEQUENCE</scope>
    <source>
        <strain evidence="4">LuFRes1</strain>
    </source>
</reference>
<keyword evidence="5" id="KW-1185">Reference proteome</keyword>
<organism evidence="4 5">
    <name type="scientific">Aromatoleum anaerobium</name>
    <dbReference type="NCBI Taxonomy" id="182180"/>
    <lineage>
        <taxon>Bacteria</taxon>
        <taxon>Pseudomonadati</taxon>
        <taxon>Pseudomonadota</taxon>
        <taxon>Betaproteobacteria</taxon>
        <taxon>Rhodocyclales</taxon>
        <taxon>Rhodocyclaceae</taxon>
        <taxon>Aromatoleum</taxon>
    </lineage>
</organism>
<evidence type="ECO:0000256" key="2">
    <source>
        <dbReference type="PROSITE-ProRule" id="PRU00703"/>
    </source>
</evidence>
<dbReference type="RefSeq" id="WP_169119701.1">
    <property type="nucleotide sequence ID" value="NZ_WTVG02000001.1"/>
</dbReference>
<sequence>MNTKLVSSIGDVARSRLVIVGVDALLMDIAKLLADTQISLVVVCGPDGAMAGVITKTNIVRLIGGCCGNACRTRAADVMTQEVTSCHPTDCLPDVLSMMQQRGFVHIPVVDENYTPVGVINARDALRALMAEEEYEGTLLRDYVMGIGYH</sequence>
<evidence type="ECO:0000256" key="1">
    <source>
        <dbReference type="ARBA" id="ARBA00023122"/>
    </source>
</evidence>
<dbReference type="InterPro" id="IPR051257">
    <property type="entry name" value="Diverse_CBS-Domain"/>
</dbReference>
<dbReference type="PANTHER" id="PTHR43080">
    <property type="entry name" value="CBS DOMAIN-CONTAINING PROTEIN CBSX3, MITOCHONDRIAL"/>
    <property type="match status" value="1"/>
</dbReference>
<evidence type="ECO:0000313" key="5">
    <source>
        <dbReference type="Proteomes" id="UP000615989"/>
    </source>
</evidence>
<protein>
    <submittedName>
        <fullName evidence="4">CBS domain-containing protein</fullName>
    </submittedName>
</protein>
<name>A0ABX1PRD6_9RHOO</name>
<feature type="domain" description="CBS" evidence="3">
    <location>
        <begin position="79"/>
        <end position="136"/>
    </location>
</feature>
<keyword evidence="1 2" id="KW-0129">CBS domain</keyword>
<dbReference type="SUPFAM" id="SSF54631">
    <property type="entry name" value="CBS-domain pair"/>
    <property type="match status" value="1"/>
</dbReference>
<evidence type="ECO:0000259" key="3">
    <source>
        <dbReference type="PROSITE" id="PS51371"/>
    </source>
</evidence>
<evidence type="ECO:0000313" key="4">
    <source>
        <dbReference type="EMBL" id="NMG26381.1"/>
    </source>
</evidence>
<dbReference type="InterPro" id="IPR046342">
    <property type="entry name" value="CBS_dom_sf"/>
</dbReference>